<protein>
    <submittedName>
        <fullName evidence="3">Uncharacterized protein</fullName>
    </submittedName>
</protein>
<evidence type="ECO:0000256" key="2">
    <source>
        <dbReference type="SAM" id="Phobius"/>
    </source>
</evidence>
<proteinExistence type="predicted"/>
<accession>A0ABP6RTN6</accession>
<evidence type="ECO:0000313" key="4">
    <source>
        <dbReference type="Proteomes" id="UP001500483"/>
    </source>
</evidence>
<sequence length="290" mass="30590">MADDDEDESRTGQPDSSNVPWVAIIGFAASAVTVLGFLGFQNVGEVRDWVASGPSTSAAPTFDHYAADTSESDDHPTTEESATTEASESAEETTAETTSGEEEPEFDPADLDDEDTDPTPFTSSALLVNSFTTDRGTTYELVSAGATPCGEATGTSEDVRRTLHSYRCSTAMSGVYLVDDDTAGENAQVLVSVQVIPFETAAAAGGARASINGNAHWDFGVWCPRSGIGQHACSTGYTDARRYGYQRTDHRYLIGVSAVYANLSPTRDADPWLIEAAAEGVSANGPRDDG</sequence>
<feature type="region of interest" description="Disordered" evidence="1">
    <location>
        <begin position="54"/>
        <end position="125"/>
    </location>
</feature>
<dbReference type="Proteomes" id="UP001500483">
    <property type="component" value="Unassembled WGS sequence"/>
</dbReference>
<reference evidence="4" key="1">
    <citation type="journal article" date="2019" name="Int. J. Syst. Evol. Microbiol.">
        <title>The Global Catalogue of Microorganisms (GCM) 10K type strain sequencing project: providing services to taxonomists for standard genome sequencing and annotation.</title>
        <authorList>
            <consortium name="The Broad Institute Genomics Platform"/>
            <consortium name="The Broad Institute Genome Sequencing Center for Infectious Disease"/>
            <person name="Wu L."/>
            <person name="Ma J."/>
        </authorList>
    </citation>
    <scope>NUCLEOTIDE SEQUENCE [LARGE SCALE GENOMIC DNA]</scope>
    <source>
        <strain evidence="4">JCM 9687</strain>
    </source>
</reference>
<keyword evidence="4" id="KW-1185">Reference proteome</keyword>
<feature type="transmembrane region" description="Helical" evidence="2">
    <location>
        <begin position="20"/>
        <end position="40"/>
    </location>
</feature>
<organism evidence="3 4">
    <name type="scientific">Saccharopolyspora gregorii</name>
    <dbReference type="NCBI Taxonomy" id="33914"/>
    <lineage>
        <taxon>Bacteria</taxon>
        <taxon>Bacillati</taxon>
        <taxon>Actinomycetota</taxon>
        <taxon>Actinomycetes</taxon>
        <taxon>Pseudonocardiales</taxon>
        <taxon>Pseudonocardiaceae</taxon>
        <taxon>Saccharopolyspora</taxon>
    </lineage>
</organism>
<name>A0ABP6RTN6_9PSEU</name>
<dbReference type="EMBL" id="BAAAYK010000038">
    <property type="protein sequence ID" value="GAA3359283.1"/>
    <property type="molecule type" value="Genomic_DNA"/>
</dbReference>
<evidence type="ECO:0000256" key="1">
    <source>
        <dbReference type="SAM" id="MobiDB-lite"/>
    </source>
</evidence>
<comment type="caution">
    <text evidence="3">The sequence shown here is derived from an EMBL/GenBank/DDBJ whole genome shotgun (WGS) entry which is preliminary data.</text>
</comment>
<dbReference type="RefSeq" id="WP_258341246.1">
    <property type="nucleotide sequence ID" value="NZ_BAAAYK010000038.1"/>
</dbReference>
<keyword evidence="2" id="KW-0472">Membrane</keyword>
<gene>
    <name evidence="3" type="ORF">GCM10020366_34670</name>
</gene>
<keyword evidence="2" id="KW-1133">Transmembrane helix</keyword>
<evidence type="ECO:0000313" key="3">
    <source>
        <dbReference type="EMBL" id="GAA3359283.1"/>
    </source>
</evidence>
<feature type="compositionally biased region" description="Acidic residues" evidence="1">
    <location>
        <begin position="88"/>
        <end position="117"/>
    </location>
</feature>
<keyword evidence="2" id="KW-0812">Transmembrane</keyword>